<accession>A0ABV2JLW8</accession>
<reference evidence="2 3" key="1">
    <citation type="submission" date="2024-06" db="EMBL/GenBank/DDBJ databases">
        <title>Genomic Encyclopedia of Type Strains, Phase IV (KMG-IV): sequencing the most valuable type-strain genomes for metagenomic binning, comparative biology and taxonomic classification.</title>
        <authorList>
            <person name="Goeker M."/>
        </authorList>
    </citation>
    <scope>NUCLEOTIDE SEQUENCE [LARGE SCALE GENOMIC DNA]</scope>
    <source>
        <strain evidence="2 3">DSM 15349</strain>
    </source>
</reference>
<feature type="transmembrane region" description="Helical" evidence="1">
    <location>
        <begin position="331"/>
        <end position="353"/>
    </location>
</feature>
<keyword evidence="1" id="KW-0812">Transmembrane</keyword>
<feature type="transmembrane region" description="Helical" evidence="1">
    <location>
        <begin position="104"/>
        <end position="127"/>
    </location>
</feature>
<feature type="transmembrane region" description="Helical" evidence="1">
    <location>
        <begin position="443"/>
        <end position="469"/>
    </location>
</feature>
<feature type="transmembrane region" description="Helical" evidence="1">
    <location>
        <begin position="506"/>
        <end position="527"/>
    </location>
</feature>
<evidence type="ECO:0008006" key="4">
    <source>
        <dbReference type="Google" id="ProtNLM"/>
    </source>
</evidence>
<protein>
    <recommendedName>
        <fullName evidence="4">Pig-X/Pbn1</fullName>
    </recommendedName>
</protein>
<dbReference type="RefSeq" id="WP_354281346.1">
    <property type="nucleotide sequence ID" value="NZ_JBEPMK010000005.1"/>
</dbReference>
<evidence type="ECO:0000313" key="2">
    <source>
        <dbReference type="EMBL" id="MET3644896.1"/>
    </source>
</evidence>
<keyword evidence="3" id="KW-1185">Reference proteome</keyword>
<feature type="transmembrane region" description="Helical" evidence="1">
    <location>
        <begin position="173"/>
        <end position="193"/>
    </location>
</feature>
<feature type="transmembrane region" description="Helical" evidence="1">
    <location>
        <begin position="419"/>
        <end position="437"/>
    </location>
</feature>
<name>A0ABV2JLW8_9STRE</name>
<keyword evidence="1" id="KW-0472">Membrane</keyword>
<feature type="transmembrane region" description="Helical" evidence="1">
    <location>
        <begin position="209"/>
        <end position="229"/>
    </location>
</feature>
<dbReference type="Proteomes" id="UP001549055">
    <property type="component" value="Unassembled WGS sequence"/>
</dbReference>
<feature type="transmembrane region" description="Helical" evidence="1">
    <location>
        <begin position="235"/>
        <end position="254"/>
    </location>
</feature>
<organism evidence="2 3">
    <name type="scientific">Streptococcus gallinaceus</name>
    <dbReference type="NCBI Taxonomy" id="165758"/>
    <lineage>
        <taxon>Bacteria</taxon>
        <taxon>Bacillati</taxon>
        <taxon>Bacillota</taxon>
        <taxon>Bacilli</taxon>
        <taxon>Lactobacillales</taxon>
        <taxon>Streptococcaceae</taxon>
        <taxon>Streptococcus</taxon>
    </lineage>
</organism>
<evidence type="ECO:0000313" key="3">
    <source>
        <dbReference type="Proteomes" id="UP001549055"/>
    </source>
</evidence>
<sequence>MKDIIKLAWHRQNYDVHKSINGFFYYLRKFPLVGRYIPDTIYQANDLKTGLYILFSILSIPWQILIKFLWLALYFGVGLFWTNILTNSDTPLALHENSWLLGFLLWWLIVGLDIQCGNAFSSVIPKAERDFMDFFQLPRRTILLEKIWLQPLITAIFYLPAFIVFSLLAPNWWYLPVGFLTPIAMTLLGYSLGRQTFDKQLSTKTQKSLWWIMGLSGFVLAIPIIIFHSFLNPQILPILFILEILLLLGCSFYMKHFPELDAFLLSRMEDSLQSDQRVAQLKTGNQYTRQGLQMKEKLTLDDKKDLFNLSGMAYLNALLFQRYRSILWKQLRTRLICIGLAGIAGIGFAIYTHEFLPEKALIGFMPFAFMIMYACSMGRPIAQMVFVNCDIAMLHYPFYREGRAILAGFQYRFFKATQYNGISALCIFLVCLAFGGFRYSIGTIALLALLLTSLTALFSFHDLFIYYILQPFTKDMEVTNPAYKLLSGALYWVAYLNTQLHITSNLYVLGISLILLLYVGIGYMMLLKRAPQTFRMKQ</sequence>
<feature type="transmembrane region" description="Helical" evidence="1">
    <location>
        <begin position="147"/>
        <end position="167"/>
    </location>
</feature>
<dbReference type="EMBL" id="JBEPMK010000005">
    <property type="protein sequence ID" value="MET3644896.1"/>
    <property type="molecule type" value="Genomic_DNA"/>
</dbReference>
<feature type="transmembrane region" description="Helical" evidence="1">
    <location>
        <begin position="359"/>
        <end position="376"/>
    </location>
</feature>
<proteinExistence type="predicted"/>
<evidence type="ECO:0000256" key="1">
    <source>
        <dbReference type="SAM" id="Phobius"/>
    </source>
</evidence>
<gene>
    <name evidence="2" type="ORF">ABID27_001527</name>
</gene>
<keyword evidence="1" id="KW-1133">Transmembrane helix</keyword>
<comment type="caution">
    <text evidence="2">The sequence shown here is derived from an EMBL/GenBank/DDBJ whole genome shotgun (WGS) entry which is preliminary data.</text>
</comment>